<evidence type="ECO:0000313" key="3">
    <source>
        <dbReference type="EMBL" id="QDT03401.1"/>
    </source>
</evidence>
<proteinExistence type="predicted"/>
<dbReference type="Proteomes" id="UP000318538">
    <property type="component" value="Chromosome"/>
</dbReference>
<evidence type="ECO:0000313" key="4">
    <source>
        <dbReference type="Proteomes" id="UP000318538"/>
    </source>
</evidence>
<feature type="transmembrane region" description="Helical" evidence="1">
    <location>
        <begin position="41"/>
        <end position="60"/>
    </location>
</feature>
<dbReference type="EMBL" id="CP036525">
    <property type="protein sequence ID" value="QDT03401.1"/>
    <property type="molecule type" value="Genomic_DNA"/>
</dbReference>
<dbReference type="AlphaFoldDB" id="A0A517N8D9"/>
<accession>A0A517N8D9</accession>
<dbReference type="InterPro" id="IPR025150">
    <property type="entry name" value="GH123_cat"/>
</dbReference>
<protein>
    <recommendedName>
        <fullName evidence="2">Glycoside hydrolase 123 catalytic domain-containing protein</fullName>
    </recommendedName>
</protein>
<keyword evidence="4" id="KW-1185">Reference proteome</keyword>
<evidence type="ECO:0000259" key="2">
    <source>
        <dbReference type="Pfam" id="PF13320"/>
    </source>
</evidence>
<sequence length="688" mass="77150">MMFASVRAIRIAHHVVADRPTRNGLAGNRLIGDRHAARRRLGWGVCVCLMAMILGPATAAQAESIAVWANQGEDKVAQEETRLLDASEDVRNSVWDGETIRVRAAVNETVAFNLIIEAAAAGLQEVTVGLGPLTGDSGTIDSRPADSKTSLFDYRGRNVECFLVRYLKIQGCSKLAYEHYDERHVPHRLRRPHDADGFARGGWMDRPDHDRSYPDIAVPMELHPRFDIAAHQSQSVWFDVYVSPDHAPGVYRGKVRVTAAGQLNRQVPVELEVIDIRLPDLPSAKTMLVISNEDINQRYVGRPYIDDAPVDVIRRSKAIVDRHFQMAHRHRISLVHEHTPIEMMDAVWKSRLDGSLFTAAQGYEGPGQAVGNNIFAIGTYGAWPWKNAPDPKSAMWRNTDAWAQYLPDRSFATPTETFLYLADESDDDPQVQQWADWVKENPGPGANLPTMATMPLPRAVSQTPSLSLPCSTLAVGITEQWQAAAEHIRTAPGKRFWMYNGFRPASGTMATDDDGVAMRQLAWCQFKFQVDRWFLWSGTYYRDFQGSGQHTRLFSSAKTFGGEATMDPVLGQTGWNYNNGDGVLFYPGTDQVYPDESYDIDGPIASLRMKHWRRGLQDYEYLQMAGQADAAATMRVVQSMIPRALWEVSIDEPADPTYARTDISWSTDPDVWESARDQLIRIILDGRD</sequence>
<gene>
    <name evidence="3" type="ORF">K227x_17830</name>
</gene>
<name>A0A517N8D9_9BACT</name>
<dbReference type="KEGG" id="rlc:K227x_17830"/>
<dbReference type="Pfam" id="PF13320">
    <property type="entry name" value="GH123_cat"/>
    <property type="match status" value="1"/>
</dbReference>
<dbReference type="OrthoDB" id="2501743at2"/>
<reference evidence="3 4" key="1">
    <citation type="submission" date="2019-02" db="EMBL/GenBank/DDBJ databases">
        <title>Deep-cultivation of Planctomycetes and their phenomic and genomic characterization uncovers novel biology.</title>
        <authorList>
            <person name="Wiegand S."/>
            <person name="Jogler M."/>
            <person name="Boedeker C."/>
            <person name="Pinto D."/>
            <person name="Vollmers J."/>
            <person name="Rivas-Marin E."/>
            <person name="Kohn T."/>
            <person name="Peeters S.H."/>
            <person name="Heuer A."/>
            <person name="Rast P."/>
            <person name="Oberbeckmann S."/>
            <person name="Bunk B."/>
            <person name="Jeske O."/>
            <person name="Meyerdierks A."/>
            <person name="Storesund J.E."/>
            <person name="Kallscheuer N."/>
            <person name="Luecker S."/>
            <person name="Lage O.M."/>
            <person name="Pohl T."/>
            <person name="Merkel B.J."/>
            <person name="Hornburger P."/>
            <person name="Mueller R.-W."/>
            <person name="Bruemmer F."/>
            <person name="Labrenz M."/>
            <person name="Spormann A.M."/>
            <person name="Op den Camp H."/>
            <person name="Overmann J."/>
            <person name="Amann R."/>
            <person name="Jetten M.S.M."/>
            <person name="Mascher T."/>
            <person name="Medema M.H."/>
            <person name="Devos D.P."/>
            <person name="Kaster A.-K."/>
            <person name="Ovreas L."/>
            <person name="Rohde M."/>
            <person name="Galperin M.Y."/>
            <person name="Jogler C."/>
        </authorList>
    </citation>
    <scope>NUCLEOTIDE SEQUENCE [LARGE SCALE GENOMIC DNA]</scope>
    <source>
        <strain evidence="3 4">K22_7</strain>
    </source>
</reference>
<organism evidence="3 4">
    <name type="scientific">Rubripirellula lacrimiformis</name>
    <dbReference type="NCBI Taxonomy" id="1930273"/>
    <lineage>
        <taxon>Bacteria</taxon>
        <taxon>Pseudomonadati</taxon>
        <taxon>Planctomycetota</taxon>
        <taxon>Planctomycetia</taxon>
        <taxon>Pirellulales</taxon>
        <taxon>Pirellulaceae</taxon>
        <taxon>Rubripirellula</taxon>
    </lineage>
</organism>
<keyword evidence="1" id="KW-1133">Transmembrane helix</keyword>
<feature type="domain" description="Glycoside hydrolase 123 catalytic" evidence="2">
    <location>
        <begin position="473"/>
        <end position="624"/>
    </location>
</feature>
<keyword evidence="1" id="KW-0472">Membrane</keyword>
<evidence type="ECO:0000256" key="1">
    <source>
        <dbReference type="SAM" id="Phobius"/>
    </source>
</evidence>
<keyword evidence="1" id="KW-0812">Transmembrane</keyword>